<dbReference type="EMBL" id="JAPQKS010000002">
    <property type="protein sequence ID" value="KAJ5247406.1"/>
    <property type="molecule type" value="Genomic_DNA"/>
</dbReference>
<dbReference type="AlphaFoldDB" id="A0A9W9PK19"/>
<reference evidence="2" key="2">
    <citation type="journal article" date="2023" name="IMA Fungus">
        <title>Comparative genomic study of the Penicillium genus elucidates a diverse pangenome and 15 lateral gene transfer events.</title>
        <authorList>
            <person name="Petersen C."/>
            <person name="Sorensen T."/>
            <person name="Nielsen M.R."/>
            <person name="Sondergaard T.E."/>
            <person name="Sorensen J.L."/>
            <person name="Fitzpatrick D.A."/>
            <person name="Frisvad J.C."/>
            <person name="Nielsen K.L."/>
        </authorList>
    </citation>
    <scope>NUCLEOTIDE SEQUENCE</scope>
    <source>
        <strain evidence="2">IBT 19713</strain>
    </source>
</reference>
<accession>A0A9W9PK19</accession>
<sequence length="233" mass="25837">MPVYMLHGFRWPRSGFTGIRVYVVLHNLEDAAAEYIQQPVTSDLLGESLKRTAPQLMARLPALQFIESYDPCDETSNTVSQEYAYVGVRVLTIPDGSSEPEDLAPGETVSDLVEKPGAGLSEDEIKALEELRDMLAPGEKIGWFMVYNGDPERYYPRSDSEDEFDDVDSYMEDRGSTTEAPTEPSTPSTPQTPTTPRSYKAVSQAGSIPISFTIAETAEIKSRIIRSPATRRC</sequence>
<dbReference type="Proteomes" id="UP001150941">
    <property type="component" value="Unassembled WGS sequence"/>
</dbReference>
<proteinExistence type="predicted"/>
<evidence type="ECO:0000256" key="1">
    <source>
        <dbReference type="SAM" id="MobiDB-lite"/>
    </source>
</evidence>
<dbReference type="OrthoDB" id="371463at2759"/>
<evidence type="ECO:0008006" key="4">
    <source>
        <dbReference type="Google" id="ProtNLM"/>
    </source>
</evidence>
<evidence type="ECO:0000313" key="2">
    <source>
        <dbReference type="EMBL" id="KAJ5247406.1"/>
    </source>
</evidence>
<name>A0A9W9PK19_9EURO</name>
<evidence type="ECO:0000313" key="3">
    <source>
        <dbReference type="Proteomes" id="UP001150941"/>
    </source>
</evidence>
<dbReference type="GeneID" id="83198989"/>
<protein>
    <recommendedName>
        <fullName evidence="4">Developmental regulator FlbE</fullName>
    </recommendedName>
</protein>
<feature type="compositionally biased region" description="Acidic residues" evidence="1">
    <location>
        <begin position="160"/>
        <end position="170"/>
    </location>
</feature>
<dbReference type="RefSeq" id="XP_058334827.1">
    <property type="nucleotide sequence ID" value="XM_058471686.1"/>
</dbReference>
<organism evidence="2 3">
    <name type="scientific">Penicillium chermesinum</name>
    <dbReference type="NCBI Taxonomy" id="63820"/>
    <lineage>
        <taxon>Eukaryota</taxon>
        <taxon>Fungi</taxon>
        <taxon>Dikarya</taxon>
        <taxon>Ascomycota</taxon>
        <taxon>Pezizomycotina</taxon>
        <taxon>Eurotiomycetes</taxon>
        <taxon>Eurotiomycetidae</taxon>
        <taxon>Eurotiales</taxon>
        <taxon>Aspergillaceae</taxon>
        <taxon>Penicillium</taxon>
    </lineage>
</organism>
<feature type="compositionally biased region" description="Low complexity" evidence="1">
    <location>
        <begin position="177"/>
        <end position="196"/>
    </location>
</feature>
<gene>
    <name evidence="2" type="ORF">N7468_002389</name>
</gene>
<reference evidence="2" key="1">
    <citation type="submission" date="2022-11" db="EMBL/GenBank/DDBJ databases">
        <authorList>
            <person name="Petersen C."/>
        </authorList>
    </citation>
    <scope>NUCLEOTIDE SEQUENCE</scope>
    <source>
        <strain evidence="2">IBT 19713</strain>
    </source>
</reference>
<keyword evidence="3" id="KW-1185">Reference proteome</keyword>
<feature type="region of interest" description="Disordered" evidence="1">
    <location>
        <begin position="156"/>
        <end position="204"/>
    </location>
</feature>
<comment type="caution">
    <text evidence="2">The sequence shown here is derived from an EMBL/GenBank/DDBJ whole genome shotgun (WGS) entry which is preliminary data.</text>
</comment>